<organism evidence="2 6">
    <name type="scientific">Lactiplantibacillus plantarum</name>
    <name type="common">Lactobacillus plantarum</name>
    <dbReference type="NCBI Taxonomy" id="1590"/>
    <lineage>
        <taxon>Bacteria</taxon>
        <taxon>Bacillati</taxon>
        <taxon>Bacillota</taxon>
        <taxon>Bacilli</taxon>
        <taxon>Lactobacillales</taxon>
        <taxon>Lactobacillaceae</taxon>
        <taxon>Lactiplantibacillus</taxon>
    </lineage>
</organism>
<dbReference type="Proteomes" id="UP000595466">
    <property type="component" value="Chromosome"/>
</dbReference>
<accession>A0A0G9FF47</accession>
<dbReference type="GeneID" id="77216893"/>
<evidence type="ECO:0000313" key="1">
    <source>
        <dbReference type="EMBL" id="KZU08657.1"/>
    </source>
</evidence>
<gene>
    <name evidence="4" type="ORF">JH395_01000</name>
    <name evidence="2" type="ORF">Lp19_1804</name>
    <name evidence="3" type="ORF">NAB2_1932</name>
    <name evidence="1" type="ORF">Nizo2260_0310</name>
</gene>
<reference evidence="5 6" key="1">
    <citation type="submission" date="2016-03" db="EMBL/GenBank/DDBJ databases">
        <title>Comparative genomics of 54 Lactobacillus plantarum strains reveals genomic uncoupling from niche constraints.</title>
        <authorList>
            <person name="Martino M.E."/>
        </authorList>
    </citation>
    <scope>NUCLEOTIDE SEQUENCE [LARGE SCALE GENOMIC DNA]</scope>
    <source>
        <strain evidence="2 6">19.1</strain>
        <strain evidence="3 5">NAB2</strain>
        <strain evidence="1 7">Nizo2260</strain>
    </source>
</reference>
<dbReference type="KEGG" id="lpb:SH83_01005"/>
<dbReference type="Proteomes" id="UP000076882">
    <property type="component" value="Unassembled WGS sequence"/>
</dbReference>
<dbReference type="EMBL" id="LUXM01000028">
    <property type="protein sequence ID" value="KZU95015.1"/>
    <property type="molecule type" value="Genomic_DNA"/>
</dbReference>
<dbReference type="EMBL" id="LUWI01000005">
    <property type="protein sequence ID" value="KZU08657.1"/>
    <property type="molecule type" value="Genomic_DNA"/>
</dbReference>
<evidence type="ECO:0000313" key="7">
    <source>
        <dbReference type="Proteomes" id="UP000076989"/>
    </source>
</evidence>
<dbReference type="RefSeq" id="WP_003641829.1">
    <property type="nucleotide sequence ID" value="NZ_AP018405.1"/>
</dbReference>
<dbReference type="EMBL" id="LUXO01000032">
    <property type="protein sequence ID" value="KZV02516.1"/>
    <property type="molecule type" value="Genomic_DNA"/>
</dbReference>
<sequence>MKKLIWALRVGIVLFGACLVWEQVQLERHTSQRRTYHQRRLQRSTAATFKAIRQPQLSDFPAAKVEAAQVWLHLKGTRVINEATPLHIRKIAAGQRIQPDDPHSAVYHHQMTQIYSDDLQDATNSVIYARNADNTVLVAHSRSGQRSQVGPVAQNVHTAMPAVQKMKIPAKPSATLLKVVQLII</sequence>
<dbReference type="Proteomes" id="UP000076989">
    <property type="component" value="Unassembled WGS sequence"/>
</dbReference>
<reference evidence="4 8" key="2">
    <citation type="submission" date="2020-12" db="EMBL/GenBank/DDBJ databases">
        <title>Whole genome sequencing of Lactobacillus plantarum PC518.</title>
        <authorList>
            <person name="Guo Q."/>
        </authorList>
    </citation>
    <scope>NUCLEOTIDE SEQUENCE [LARGE SCALE GENOMIC DNA]</scope>
    <source>
        <strain evidence="4 8">PC518</strain>
    </source>
</reference>
<evidence type="ECO:0000313" key="3">
    <source>
        <dbReference type="EMBL" id="KZV02516.1"/>
    </source>
</evidence>
<evidence type="ECO:0000313" key="8">
    <source>
        <dbReference type="Proteomes" id="UP000595466"/>
    </source>
</evidence>
<evidence type="ECO:0000313" key="2">
    <source>
        <dbReference type="EMBL" id="KZU95015.1"/>
    </source>
</evidence>
<dbReference type="OMA" id="VCLVWEQ"/>
<protein>
    <submittedName>
        <fullName evidence="2">Uncharacterized protein</fullName>
    </submittedName>
</protein>
<evidence type="ECO:0000313" key="5">
    <source>
        <dbReference type="Proteomes" id="UP000076872"/>
    </source>
</evidence>
<dbReference type="PATRIC" id="fig|1590.142.peg.226"/>
<proteinExistence type="predicted"/>
<dbReference type="Proteomes" id="UP000076872">
    <property type="component" value="Unassembled WGS sequence"/>
</dbReference>
<dbReference type="AlphaFoldDB" id="A0A0G9FF47"/>
<name>A0A0G9FF47_LACPN</name>
<evidence type="ECO:0000313" key="6">
    <source>
        <dbReference type="Proteomes" id="UP000076882"/>
    </source>
</evidence>
<dbReference type="EMBL" id="CP066817">
    <property type="protein sequence ID" value="QQM61159.1"/>
    <property type="molecule type" value="Genomic_DNA"/>
</dbReference>
<evidence type="ECO:0000313" key="4">
    <source>
        <dbReference type="EMBL" id="QQM61159.1"/>
    </source>
</evidence>